<evidence type="ECO:0000313" key="11">
    <source>
        <dbReference type="Proteomes" id="UP001141806"/>
    </source>
</evidence>
<keyword evidence="4 9" id="KW-0808">Transferase</keyword>
<reference evidence="10" key="1">
    <citation type="journal article" date="2023" name="Plant J.">
        <title>The genome of the king protea, Protea cynaroides.</title>
        <authorList>
            <person name="Chang J."/>
            <person name="Duong T.A."/>
            <person name="Schoeman C."/>
            <person name="Ma X."/>
            <person name="Roodt D."/>
            <person name="Barker N."/>
            <person name="Li Z."/>
            <person name="Van de Peer Y."/>
            <person name="Mizrachi E."/>
        </authorList>
    </citation>
    <scope>NUCLEOTIDE SEQUENCE</scope>
    <source>
        <tissue evidence="10">Young leaves</tissue>
    </source>
</reference>
<dbReference type="EMBL" id="JAMYWD010000012">
    <property type="protein sequence ID" value="KAJ4953219.1"/>
    <property type="molecule type" value="Genomic_DNA"/>
</dbReference>
<evidence type="ECO:0000256" key="7">
    <source>
        <dbReference type="ARBA" id="ARBA00022840"/>
    </source>
</evidence>
<evidence type="ECO:0000313" key="10">
    <source>
        <dbReference type="EMBL" id="KAJ4953219.1"/>
    </source>
</evidence>
<gene>
    <name evidence="10" type="ORF">NE237_030051</name>
</gene>
<evidence type="ECO:0000256" key="8">
    <source>
        <dbReference type="ARBA" id="ARBA00048090"/>
    </source>
</evidence>
<dbReference type="AlphaFoldDB" id="A0A9Q0GTB9"/>
<comment type="similarity">
    <text evidence="2 9">Belongs to the gluconokinase GntK/GntV family.</text>
</comment>
<keyword evidence="7 9" id="KW-0067">ATP-binding</keyword>
<sequence length="186" mass="20558">MSVSTMNSNLKGLAVVIMGVCGSGKSTVGEMLGKAVNCSFLDADDFHPQSNKEKMGKGIPLSEEDRIPWLEILRDTLQGHISNGKNVILACSALQKRYREILRMADPDYKPGSDICSIKFALLDVPLDVLTDRLKRREEEGKHYMPASLLQSQLELLQIDLGEGIFTIDATLSPDVVVHTIRTLIF</sequence>
<dbReference type="SUPFAM" id="SSF52540">
    <property type="entry name" value="P-loop containing nucleoside triphosphate hydrolases"/>
    <property type="match status" value="1"/>
</dbReference>
<keyword evidence="11" id="KW-1185">Reference proteome</keyword>
<proteinExistence type="inferred from homology"/>
<organism evidence="10 11">
    <name type="scientific">Protea cynaroides</name>
    <dbReference type="NCBI Taxonomy" id="273540"/>
    <lineage>
        <taxon>Eukaryota</taxon>
        <taxon>Viridiplantae</taxon>
        <taxon>Streptophyta</taxon>
        <taxon>Embryophyta</taxon>
        <taxon>Tracheophyta</taxon>
        <taxon>Spermatophyta</taxon>
        <taxon>Magnoliopsida</taxon>
        <taxon>Proteales</taxon>
        <taxon>Proteaceae</taxon>
        <taxon>Protea</taxon>
    </lineage>
</organism>
<comment type="pathway">
    <text evidence="1 9">Carbohydrate acid metabolism; D-gluconate degradation.</text>
</comment>
<name>A0A9Q0GTB9_9MAGN</name>
<comment type="caution">
    <text evidence="10">The sequence shown here is derived from an EMBL/GenBank/DDBJ whole genome shotgun (WGS) entry which is preliminary data.</text>
</comment>
<dbReference type="OrthoDB" id="275177at2759"/>
<evidence type="ECO:0000256" key="6">
    <source>
        <dbReference type="ARBA" id="ARBA00022777"/>
    </source>
</evidence>
<dbReference type="PANTHER" id="PTHR43442">
    <property type="entry name" value="GLUCONOKINASE-RELATED"/>
    <property type="match status" value="1"/>
</dbReference>
<evidence type="ECO:0000256" key="9">
    <source>
        <dbReference type="RuleBase" id="RU363066"/>
    </source>
</evidence>
<dbReference type="GO" id="GO:0005524">
    <property type="term" value="F:ATP binding"/>
    <property type="evidence" value="ECO:0007669"/>
    <property type="project" value="UniProtKB-KW"/>
</dbReference>
<dbReference type="Proteomes" id="UP001141806">
    <property type="component" value="Unassembled WGS sequence"/>
</dbReference>
<keyword evidence="6 9" id="KW-0418">Kinase</keyword>
<evidence type="ECO:0000256" key="3">
    <source>
        <dbReference type="ARBA" id="ARBA00012054"/>
    </source>
</evidence>
<dbReference type="GO" id="GO:0005975">
    <property type="term" value="P:carbohydrate metabolic process"/>
    <property type="evidence" value="ECO:0007669"/>
    <property type="project" value="InterPro"/>
</dbReference>
<dbReference type="Gene3D" id="3.40.50.300">
    <property type="entry name" value="P-loop containing nucleotide triphosphate hydrolases"/>
    <property type="match status" value="1"/>
</dbReference>
<evidence type="ECO:0000256" key="1">
    <source>
        <dbReference type="ARBA" id="ARBA00004875"/>
    </source>
</evidence>
<dbReference type="EC" id="2.7.1.12" evidence="3 9"/>
<evidence type="ECO:0000256" key="5">
    <source>
        <dbReference type="ARBA" id="ARBA00022741"/>
    </source>
</evidence>
<comment type="catalytic activity">
    <reaction evidence="8 9">
        <text>D-gluconate + ATP = 6-phospho-D-gluconate + ADP + H(+)</text>
        <dbReference type="Rhea" id="RHEA:19433"/>
        <dbReference type="ChEBI" id="CHEBI:15378"/>
        <dbReference type="ChEBI" id="CHEBI:18391"/>
        <dbReference type="ChEBI" id="CHEBI:30616"/>
        <dbReference type="ChEBI" id="CHEBI:58759"/>
        <dbReference type="ChEBI" id="CHEBI:456216"/>
        <dbReference type="EC" id="2.7.1.12"/>
    </reaction>
</comment>
<dbReference type="PANTHER" id="PTHR43442:SF3">
    <property type="entry name" value="GLUCONOKINASE-RELATED"/>
    <property type="match status" value="1"/>
</dbReference>
<dbReference type="CDD" id="cd02021">
    <property type="entry name" value="GntK"/>
    <property type="match status" value="1"/>
</dbReference>
<dbReference type="InterPro" id="IPR027417">
    <property type="entry name" value="P-loop_NTPase"/>
</dbReference>
<evidence type="ECO:0000256" key="2">
    <source>
        <dbReference type="ARBA" id="ARBA00008420"/>
    </source>
</evidence>
<dbReference type="GO" id="GO:0005737">
    <property type="term" value="C:cytoplasm"/>
    <property type="evidence" value="ECO:0007669"/>
    <property type="project" value="TreeGrafter"/>
</dbReference>
<dbReference type="FunFam" id="3.40.50.300:FF:000522">
    <property type="entry name" value="Gluconokinase"/>
    <property type="match status" value="1"/>
</dbReference>
<dbReference type="GO" id="GO:0046316">
    <property type="term" value="F:gluconokinase activity"/>
    <property type="evidence" value="ECO:0007669"/>
    <property type="project" value="UniProtKB-EC"/>
</dbReference>
<protein>
    <recommendedName>
        <fullName evidence="3 9">Gluconokinase</fullName>
        <ecNumber evidence="3 9">2.7.1.12</ecNumber>
    </recommendedName>
</protein>
<dbReference type="Pfam" id="PF13671">
    <property type="entry name" value="AAA_33"/>
    <property type="match status" value="1"/>
</dbReference>
<keyword evidence="5 9" id="KW-0547">Nucleotide-binding</keyword>
<evidence type="ECO:0000256" key="4">
    <source>
        <dbReference type="ARBA" id="ARBA00022679"/>
    </source>
</evidence>
<dbReference type="InterPro" id="IPR006001">
    <property type="entry name" value="Therm_gnt_kin"/>
</dbReference>
<accession>A0A9Q0GTB9</accession>
<dbReference type="NCBIfam" id="TIGR01313">
    <property type="entry name" value="therm_gnt_kin"/>
    <property type="match status" value="1"/>
</dbReference>